<dbReference type="Proteomes" id="UP000784294">
    <property type="component" value="Unassembled WGS sequence"/>
</dbReference>
<evidence type="ECO:0000313" key="3">
    <source>
        <dbReference type="Proteomes" id="UP000784294"/>
    </source>
</evidence>
<name>A0A448XG28_9PLAT</name>
<sequence length="889" mass="99870">MVLSEPSARADHDRAAYTLDTLITTPHCHEFLWHSEVRHRAASLQPIRVIFLGDSECGKSRLVNWLVAPGTEIQPPRPRGCRPARTAGNRVAVESDKGGQDVDVCMSKEDESRKSRFSYICRPASLESAFDLHHTTSPNGLPFVMIDTSSLPRSEMIWQHLVEPGCIVCLVFDPASLILDEGVWCESGQLDGTDLSDLDPIASRPSDPVNVIGAAVDPRKEETLRQFTAVLGGWLNRLALYAPGAVVQLVGMALERPEEEAPISLSNQTTEQSGSIKTLEHDESMSETFSRSRQRRETHICRLVRHFASQNASHLNRLHVLPEAIFQPDVDKNDTRGQLGREWVSRLWYNLEQCAVSPLMASRQYSAPASWSQFLPRLYSRFPHQMVVALRPDVNTTRQDEPPLVWSPDSPIEPDQLVPSLQDLTAEAMEEIEEQQACLRHWHQAGRIVWLERHPRLGRIVVLRPRRFARLLSGLLHADLVLGRTRAEVSPSRERLSIGAPDRDTVHLRALVGLQTAADCLAGLDAFQEHGLLMKGFATCLVPPTTFRTVAFVEAATQSASHLTPANGVPRARPTDRDRRPAMHTTSTAKTTASTMAATKKQTLFCVDMSTPKELCDKHLSQLAWFTQSAVRLPPDMLVLPSSDCQRQQQRPILLFPPPVTKPPYLGQHVSRVNAARDESSSRTDSHEPKDNRLTGLRQTWLELSSRQSDATAPHTIVKLACAFAPNEYPFGFYDRLFVLLGELLINLVVRPCNRRLSTKRFTNGDTVLNENDDVMRYRVLRDHCFSTHLADVTISEACSSIEEGNTECQTLANQSNDAIERQYLIKLEASLYEDSELTMKTDPEPEDVNQCDVVELGDWFQRTVSEMLSELRVEVSVLWMNIEHHTNK</sequence>
<organism evidence="2 3">
    <name type="scientific">Protopolystoma xenopodis</name>
    <dbReference type="NCBI Taxonomy" id="117903"/>
    <lineage>
        <taxon>Eukaryota</taxon>
        <taxon>Metazoa</taxon>
        <taxon>Spiralia</taxon>
        <taxon>Lophotrochozoa</taxon>
        <taxon>Platyhelminthes</taxon>
        <taxon>Monogenea</taxon>
        <taxon>Polyopisthocotylea</taxon>
        <taxon>Polystomatidea</taxon>
        <taxon>Polystomatidae</taxon>
        <taxon>Protopolystoma</taxon>
    </lineage>
</organism>
<proteinExistence type="predicted"/>
<dbReference type="InterPro" id="IPR027417">
    <property type="entry name" value="P-loop_NTPase"/>
</dbReference>
<accession>A0A448XG28</accession>
<dbReference type="AlphaFoldDB" id="A0A448XG28"/>
<feature type="region of interest" description="Disordered" evidence="1">
    <location>
        <begin position="673"/>
        <end position="692"/>
    </location>
</feature>
<feature type="region of interest" description="Disordered" evidence="1">
    <location>
        <begin position="260"/>
        <end position="291"/>
    </location>
</feature>
<comment type="caution">
    <text evidence="2">The sequence shown here is derived from an EMBL/GenBank/DDBJ whole genome shotgun (WGS) entry which is preliminary data.</text>
</comment>
<evidence type="ECO:0000313" key="2">
    <source>
        <dbReference type="EMBL" id="VEL35855.1"/>
    </source>
</evidence>
<reference evidence="2" key="1">
    <citation type="submission" date="2018-11" db="EMBL/GenBank/DDBJ databases">
        <authorList>
            <consortium name="Pathogen Informatics"/>
        </authorList>
    </citation>
    <scope>NUCLEOTIDE SEQUENCE</scope>
</reference>
<feature type="compositionally biased region" description="Basic and acidic residues" evidence="1">
    <location>
        <begin position="675"/>
        <end position="692"/>
    </location>
</feature>
<dbReference type="EMBL" id="CAAALY010250840">
    <property type="protein sequence ID" value="VEL35855.1"/>
    <property type="molecule type" value="Genomic_DNA"/>
</dbReference>
<feature type="region of interest" description="Disordered" evidence="1">
    <location>
        <begin position="563"/>
        <end position="588"/>
    </location>
</feature>
<protein>
    <submittedName>
        <fullName evidence="2">Uncharacterized protein</fullName>
    </submittedName>
</protein>
<keyword evidence="3" id="KW-1185">Reference proteome</keyword>
<evidence type="ECO:0000256" key="1">
    <source>
        <dbReference type="SAM" id="MobiDB-lite"/>
    </source>
</evidence>
<gene>
    <name evidence="2" type="ORF">PXEA_LOCUS29295</name>
</gene>
<feature type="compositionally biased region" description="Polar residues" evidence="1">
    <location>
        <begin position="264"/>
        <end position="276"/>
    </location>
</feature>
<dbReference type="SUPFAM" id="SSF52540">
    <property type="entry name" value="P-loop containing nucleoside triphosphate hydrolases"/>
    <property type="match status" value="1"/>
</dbReference>